<dbReference type="AlphaFoldDB" id="A0A0B7FRI1"/>
<evidence type="ECO:0000313" key="1">
    <source>
        <dbReference type="EMBL" id="CEL60290.1"/>
    </source>
</evidence>
<gene>
    <name evidence="1" type="ORF">RSOLAG1IB_09514</name>
</gene>
<reference evidence="1 2" key="1">
    <citation type="submission" date="2014-11" db="EMBL/GenBank/DDBJ databases">
        <authorList>
            <person name="Wibberg Daniel"/>
        </authorList>
    </citation>
    <scope>NUCLEOTIDE SEQUENCE [LARGE SCALE GENOMIC DNA]</scope>
    <source>
        <strain evidence="1">Rhizoctonia solani AG1-IB 7/3/14</strain>
    </source>
</reference>
<dbReference type="EMBL" id="LN679144">
    <property type="protein sequence ID" value="CEL60290.1"/>
    <property type="molecule type" value="Genomic_DNA"/>
</dbReference>
<organism evidence="1 2">
    <name type="scientific">Thanatephorus cucumeris (strain AG1-IB / isolate 7/3/14)</name>
    <name type="common">Lettuce bottom rot fungus</name>
    <name type="synonym">Rhizoctonia solani</name>
    <dbReference type="NCBI Taxonomy" id="1108050"/>
    <lineage>
        <taxon>Eukaryota</taxon>
        <taxon>Fungi</taxon>
        <taxon>Dikarya</taxon>
        <taxon>Basidiomycota</taxon>
        <taxon>Agaricomycotina</taxon>
        <taxon>Agaricomycetes</taxon>
        <taxon>Cantharellales</taxon>
        <taxon>Ceratobasidiaceae</taxon>
        <taxon>Rhizoctonia</taxon>
        <taxon>Rhizoctonia solani AG-1</taxon>
    </lineage>
</organism>
<sequence>MGERTHRRSDLLYRSKLDIGIGSLLHHYVPFSHTFVEPCVALRIKLRPGYFPSLDSELPNVEMTQTLSD</sequence>
<evidence type="ECO:0000313" key="2">
    <source>
        <dbReference type="Proteomes" id="UP000059188"/>
    </source>
</evidence>
<accession>A0A0B7FRI1</accession>
<dbReference type="Proteomes" id="UP000059188">
    <property type="component" value="Unassembled WGS sequence"/>
</dbReference>
<keyword evidence="2" id="KW-1185">Reference proteome</keyword>
<name>A0A0B7FRI1_THACB</name>
<proteinExistence type="predicted"/>
<protein>
    <submittedName>
        <fullName evidence="1">Uncharacterized protein</fullName>
    </submittedName>
</protein>